<reference evidence="3" key="1">
    <citation type="submission" date="2022-11" db="UniProtKB">
        <authorList>
            <consortium name="WormBaseParasite"/>
        </authorList>
    </citation>
    <scope>IDENTIFICATION</scope>
</reference>
<organism evidence="2 3">
    <name type="scientific">Meloidogyne incognita</name>
    <name type="common">Southern root-knot nematode worm</name>
    <name type="synonym">Oxyuris incognita</name>
    <dbReference type="NCBI Taxonomy" id="6306"/>
    <lineage>
        <taxon>Eukaryota</taxon>
        <taxon>Metazoa</taxon>
        <taxon>Ecdysozoa</taxon>
        <taxon>Nematoda</taxon>
        <taxon>Chromadorea</taxon>
        <taxon>Rhabditida</taxon>
        <taxon>Tylenchina</taxon>
        <taxon>Tylenchomorpha</taxon>
        <taxon>Tylenchoidea</taxon>
        <taxon>Meloidogynidae</taxon>
        <taxon>Meloidogyninae</taxon>
        <taxon>Meloidogyne</taxon>
        <taxon>Meloidogyne incognita group</taxon>
    </lineage>
</organism>
<dbReference type="Proteomes" id="UP000887563">
    <property type="component" value="Unplaced"/>
</dbReference>
<dbReference type="Pfam" id="PF02383">
    <property type="entry name" value="Syja_N"/>
    <property type="match status" value="1"/>
</dbReference>
<dbReference type="PROSITE" id="PS50275">
    <property type="entry name" value="SAC"/>
    <property type="match status" value="1"/>
</dbReference>
<dbReference type="GO" id="GO:0045334">
    <property type="term" value="C:clathrin-coated endocytic vesicle"/>
    <property type="evidence" value="ECO:0007669"/>
    <property type="project" value="TreeGrafter"/>
</dbReference>
<name>A0A914LHN0_MELIC</name>
<dbReference type="PANTHER" id="PTHR45662:SF8">
    <property type="entry name" value="PHOSPHATIDYLINOSITIDE PHOSPHATASE SAC2"/>
    <property type="match status" value="1"/>
</dbReference>
<dbReference type="GO" id="GO:0005769">
    <property type="term" value="C:early endosome"/>
    <property type="evidence" value="ECO:0007669"/>
    <property type="project" value="TreeGrafter"/>
</dbReference>
<dbReference type="GO" id="GO:2001135">
    <property type="term" value="P:regulation of endocytic recycling"/>
    <property type="evidence" value="ECO:0007669"/>
    <property type="project" value="TreeGrafter"/>
</dbReference>
<evidence type="ECO:0000313" key="2">
    <source>
        <dbReference type="Proteomes" id="UP000887563"/>
    </source>
</evidence>
<dbReference type="GO" id="GO:0046856">
    <property type="term" value="P:phosphatidylinositol dephosphorylation"/>
    <property type="evidence" value="ECO:0007669"/>
    <property type="project" value="TreeGrafter"/>
</dbReference>
<evidence type="ECO:0000313" key="3">
    <source>
        <dbReference type="WBParaSite" id="Minc3s00524g13729"/>
    </source>
</evidence>
<accession>A0A914LHN0</accession>
<protein>
    <submittedName>
        <fullName evidence="3">SAC domain-containing protein</fullName>
    </submittedName>
</protein>
<dbReference type="InterPro" id="IPR002013">
    <property type="entry name" value="SAC_dom"/>
</dbReference>
<dbReference type="GO" id="GO:0043812">
    <property type="term" value="F:phosphatidylinositol-4-phosphate phosphatase activity"/>
    <property type="evidence" value="ECO:0007669"/>
    <property type="project" value="TreeGrafter"/>
</dbReference>
<sequence length="543" mass="61792">MQLLATEEFYLIKSVNTILKCCRNTSNLSIFYHSDISALEDLELIGDVFAFIGKVVIDGISYLLLVTQCSELGKISSKNDTIYRIEKVCALPILADGMKCKTFFENINGIDNLERLKNQPKKFAKMISHKMPMRNLPISPKLIDEIVVFLSQPNSFYFAHNFDITRSLQSATSNTDLSDSRFFWNRQLLDEFFVRDGTPIPAFKDWITPIIHGYVDQQTISFDLDSPLLTLTLISRRSIKRAGVRYLRRGIDEDGDVANFVETEFIICMFDHCLSFVQCRGSVPVFWSQKGYRLKPPLVIDRPLEESLPTFSIHIEQLLHLYSIPLVIVNLADQTGREAVLCDAYLQVCLNFLLQKLCIQHILAFNCNNVTYHSFDFHQVCGNRRHHKLSELMETLKEEISSIGFCWIDKSGKVVMRQKGIIRTNCIDCLDRTNVVQSAISQAVCLIQCRKLGIIEAEASAPEQFVRLLQRMWADHGDSISKQYAGTSALKGDITRNGQRKISGLVKDGYNSASRYYLSQMCDANRQRVIDAILGLSITEEDA</sequence>
<dbReference type="AlphaFoldDB" id="A0A914LHN0"/>
<dbReference type="WBParaSite" id="Minc3s00524g13729">
    <property type="protein sequence ID" value="Minc3s00524g13729"/>
    <property type="gene ID" value="Minc3s00524g13729"/>
</dbReference>
<proteinExistence type="predicted"/>
<feature type="domain" description="SAC" evidence="1">
    <location>
        <begin position="147"/>
        <end position="486"/>
    </location>
</feature>
<dbReference type="PANTHER" id="PTHR45662">
    <property type="entry name" value="PHOSPHATIDYLINOSITIDE PHOSPHATASE SAC1"/>
    <property type="match status" value="1"/>
</dbReference>
<keyword evidence="2" id="KW-1185">Reference proteome</keyword>
<evidence type="ECO:0000259" key="1">
    <source>
        <dbReference type="PROSITE" id="PS50275"/>
    </source>
</evidence>